<dbReference type="AlphaFoldDB" id="A0A9P5AYZ3"/>
<proteinExistence type="predicted"/>
<evidence type="ECO:0000256" key="1">
    <source>
        <dbReference type="SAM" id="MobiDB-lite"/>
    </source>
</evidence>
<evidence type="ECO:0000313" key="2">
    <source>
        <dbReference type="EMBL" id="KAF4485616.1"/>
    </source>
</evidence>
<comment type="caution">
    <text evidence="2">The sequence shown here is derived from an EMBL/GenBank/DDBJ whole genome shotgun (WGS) entry which is preliminary data.</text>
</comment>
<dbReference type="Proteomes" id="UP000737391">
    <property type="component" value="Unassembled WGS sequence"/>
</dbReference>
<dbReference type="OrthoDB" id="10260255at2759"/>
<reference evidence="2" key="1">
    <citation type="submission" date="2020-01" db="EMBL/GenBank/DDBJ databases">
        <title>Identification and distribution of gene clusters putatively required for synthesis of sphingolipid metabolism inhibitors in phylogenetically diverse species of the filamentous fungus Fusarium.</title>
        <authorList>
            <person name="Kim H.-S."/>
            <person name="Busman M."/>
            <person name="Brown D.W."/>
            <person name="Divon H."/>
            <person name="Uhlig S."/>
            <person name="Proctor R.H."/>
        </authorList>
    </citation>
    <scope>NUCLEOTIDE SEQUENCE</scope>
    <source>
        <strain evidence="2">NRRL 31653</strain>
    </source>
</reference>
<evidence type="ECO:0000313" key="3">
    <source>
        <dbReference type="Proteomes" id="UP000737391"/>
    </source>
</evidence>
<gene>
    <name evidence="2" type="ORF">FAGAP_11540</name>
</gene>
<feature type="region of interest" description="Disordered" evidence="1">
    <location>
        <begin position="43"/>
        <end position="62"/>
    </location>
</feature>
<keyword evidence="3" id="KW-1185">Reference proteome</keyword>
<organism evidence="2 3">
    <name type="scientific">Fusarium agapanthi</name>
    <dbReference type="NCBI Taxonomy" id="1803897"/>
    <lineage>
        <taxon>Eukaryota</taxon>
        <taxon>Fungi</taxon>
        <taxon>Dikarya</taxon>
        <taxon>Ascomycota</taxon>
        <taxon>Pezizomycotina</taxon>
        <taxon>Sordariomycetes</taxon>
        <taxon>Hypocreomycetidae</taxon>
        <taxon>Hypocreales</taxon>
        <taxon>Nectriaceae</taxon>
        <taxon>Fusarium</taxon>
        <taxon>Fusarium fujikuroi species complex</taxon>
    </lineage>
</organism>
<sequence length="104" mass="11285">MASLNHLINPMGRVYLVAVVLDLWTVFDAILKAHGKEFGINSEEQASALEQPRSGTRMTGQLPPDAFEEDQTLGGNWVKDKIDIIPIRAPGFVPDDVPAEASGV</sequence>
<dbReference type="EMBL" id="LUFC02001090">
    <property type="protein sequence ID" value="KAF4485616.1"/>
    <property type="molecule type" value="Genomic_DNA"/>
</dbReference>
<name>A0A9P5AYZ3_9HYPO</name>
<accession>A0A9P5AYZ3</accession>
<protein>
    <submittedName>
        <fullName evidence="2">Uncharacterized protein</fullName>
    </submittedName>
</protein>